<dbReference type="PANTHER" id="PTHR48022:SF53">
    <property type="entry name" value="ALPHA-GLUCOSIDE TRANSPORTER, PUTATIVE (AFU_ORTHOLOGUE AFUA_3G01700)-RELATED"/>
    <property type="match status" value="1"/>
</dbReference>
<sequence>MGAPAAGPTRAQIEAALQVSEEESQLPRKTLFKNYWPAVVYSSLLSLALVMEGMDLGMLNNLFGHPAFNRHFGSLQSNGKYVIPSNWQSGIAGANQVGSIIGLLINGWLQSRYGSRMVYMGAMVLMAATIFILFFAVNLPMLLAGNVLCGIPWGIFQTLTTAYAAEICPAALRGYLTAWVSMCWGMGSFLAQVVLRASLGLPGDLGWQVPYALQWIWIPPLIVVASFCPESPWYFVRRGRIADAETSLRRLACRDHYTEQSMAQSLALMIHTNEMEKEEAADASYRDCSSFNGQSLTGYAAQFLQTAGTETTQSFHYSMAIQSVNIVATGIAIALMGRVGRRWFYFLGSNAIGFWMAMIGVIGLLKQTSQTAIAIAAILILTNFTFKVSLGPACFVVAGEMSSNRVRAQTIVLGRATYVASAVINNQLKVRMISSADDAWGWGPLSGWFYFGFCIFYAIYLWFNLPETKNRSFAELDFLFQKKVPARQFAKTRVDLFEDARAQDAAEKVAAEKLTTAAQVENAREV</sequence>
<keyword evidence="6 8" id="KW-0472">Membrane</keyword>
<evidence type="ECO:0000256" key="3">
    <source>
        <dbReference type="ARBA" id="ARBA00022448"/>
    </source>
</evidence>
<comment type="caution">
    <text evidence="10">The sequence shown here is derived from an EMBL/GenBank/DDBJ whole genome shotgun (WGS) entry which is preliminary data.</text>
</comment>
<dbReference type="EMBL" id="JAGPXD010000002">
    <property type="protein sequence ID" value="KAH7368740.1"/>
    <property type="molecule type" value="Genomic_DNA"/>
</dbReference>
<keyword evidence="3 7" id="KW-0813">Transport</keyword>
<evidence type="ECO:0000256" key="5">
    <source>
        <dbReference type="ARBA" id="ARBA00022989"/>
    </source>
</evidence>
<dbReference type="GO" id="GO:0016020">
    <property type="term" value="C:membrane"/>
    <property type="evidence" value="ECO:0007669"/>
    <property type="project" value="UniProtKB-SubCell"/>
</dbReference>
<evidence type="ECO:0000256" key="1">
    <source>
        <dbReference type="ARBA" id="ARBA00004141"/>
    </source>
</evidence>
<dbReference type="Pfam" id="PF00083">
    <property type="entry name" value="Sugar_tr"/>
    <property type="match status" value="1"/>
</dbReference>
<keyword evidence="5 8" id="KW-1133">Transmembrane helix</keyword>
<feature type="transmembrane region" description="Helical" evidence="8">
    <location>
        <begin position="176"/>
        <end position="195"/>
    </location>
</feature>
<dbReference type="InterPro" id="IPR050360">
    <property type="entry name" value="MFS_Sugar_Transporters"/>
</dbReference>
<dbReference type="OrthoDB" id="6612291at2759"/>
<evidence type="ECO:0000256" key="4">
    <source>
        <dbReference type="ARBA" id="ARBA00022692"/>
    </source>
</evidence>
<evidence type="ECO:0000256" key="8">
    <source>
        <dbReference type="SAM" id="Phobius"/>
    </source>
</evidence>
<organism evidence="10 11">
    <name type="scientific">Plectosphaerella cucumerina</name>
    <dbReference type="NCBI Taxonomy" id="40658"/>
    <lineage>
        <taxon>Eukaryota</taxon>
        <taxon>Fungi</taxon>
        <taxon>Dikarya</taxon>
        <taxon>Ascomycota</taxon>
        <taxon>Pezizomycotina</taxon>
        <taxon>Sordariomycetes</taxon>
        <taxon>Hypocreomycetidae</taxon>
        <taxon>Glomerellales</taxon>
        <taxon>Plectosphaerellaceae</taxon>
        <taxon>Plectosphaerella</taxon>
    </lineage>
</organism>
<comment type="similarity">
    <text evidence="2 7">Belongs to the major facilitator superfamily. Sugar transporter (TC 2.A.1.1) family.</text>
</comment>
<dbReference type="InterPro" id="IPR003663">
    <property type="entry name" value="Sugar/inositol_transpt"/>
</dbReference>
<evidence type="ECO:0000256" key="2">
    <source>
        <dbReference type="ARBA" id="ARBA00010992"/>
    </source>
</evidence>
<evidence type="ECO:0000256" key="7">
    <source>
        <dbReference type="RuleBase" id="RU003346"/>
    </source>
</evidence>
<proteinExistence type="inferred from homology"/>
<feature type="transmembrane region" description="Helical" evidence="8">
    <location>
        <begin position="215"/>
        <end position="236"/>
    </location>
</feature>
<dbReference type="AlphaFoldDB" id="A0A8K0TP07"/>
<evidence type="ECO:0000259" key="9">
    <source>
        <dbReference type="PROSITE" id="PS50850"/>
    </source>
</evidence>
<gene>
    <name evidence="10" type="ORF">B0T11DRAFT_350289</name>
</gene>
<accession>A0A8K0TP07</accession>
<dbReference type="Proteomes" id="UP000813385">
    <property type="component" value="Unassembled WGS sequence"/>
</dbReference>
<feature type="transmembrane region" description="Helical" evidence="8">
    <location>
        <begin position="35"/>
        <end position="54"/>
    </location>
</feature>
<dbReference type="NCBIfam" id="TIGR00879">
    <property type="entry name" value="SP"/>
    <property type="match status" value="1"/>
</dbReference>
<dbReference type="InterPro" id="IPR036259">
    <property type="entry name" value="MFS_trans_sf"/>
</dbReference>
<evidence type="ECO:0000313" key="11">
    <source>
        <dbReference type="Proteomes" id="UP000813385"/>
    </source>
</evidence>
<feature type="transmembrane region" description="Helical" evidence="8">
    <location>
        <begin position="343"/>
        <end position="365"/>
    </location>
</feature>
<feature type="transmembrane region" description="Helical" evidence="8">
    <location>
        <begin position="448"/>
        <end position="465"/>
    </location>
</feature>
<reference evidence="10" key="1">
    <citation type="journal article" date="2021" name="Nat. Commun.">
        <title>Genetic determinants of endophytism in the Arabidopsis root mycobiome.</title>
        <authorList>
            <person name="Mesny F."/>
            <person name="Miyauchi S."/>
            <person name="Thiergart T."/>
            <person name="Pickel B."/>
            <person name="Atanasova L."/>
            <person name="Karlsson M."/>
            <person name="Huettel B."/>
            <person name="Barry K.W."/>
            <person name="Haridas S."/>
            <person name="Chen C."/>
            <person name="Bauer D."/>
            <person name="Andreopoulos W."/>
            <person name="Pangilinan J."/>
            <person name="LaButti K."/>
            <person name="Riley R."/>
            <person name="Lipzen A."/>
            <person name="Clum A."/>
            <person name="Drula E."/>
            <person name="Henrissat B."/>
            <person name="Kohler A."/>
            <person name="Grigoriev I.V."/>
            <person name="Martin F.M."/>
            <person name="Hacquard S."/>
        </authorList>
    </citation>
    <scope>NUCLEOTIDE SEQUENCE</scope>
    <source>
        <strain evidence="10">MPI-CAGE-AT-0016</strain>
    </source>
</reference>
<feature type="transmembrane region" description="Helical" evidence="8">
    <location>
        <begin position="117"/>
        <end position="137"/>
    </location>
</feature>
<evidence type="ECO:0000256" key="6">
    <source>
        <dbReference type="ARBA" id="ARBA00023136"/>
    </source>
</evidence>
<dbReference type="Gene3D" id="1.20.1250.20">
    <property type="entry name" value="MFS general substrate transporter like domains"/>
    <property type="match status" value="2"/>
</dbReference>
<feature type="transmembrane region" description="Helical" evidence="8">
    <location>
        <begin position="371"/>
        <end position="398"/>
    </location>
</feature>
<evidence type="ECO:0000313" key="10">
    <source>
        <dbReference type="EMBL" id="KAH7368740.1"/>
    </source>
</evidence>
<dbReference type="InterPro" id="IPR020846">
    <property type="entry name" value="MFS_dom"/>
</dbReference>
<dbReference type="FunFam" id="1.20.1250.20:FF:000078">
    <property type="entry name" value="MFS maltose transporter, putative"/>
    <property type="match status" value="1"/>
</dbReference>
<keyword evidence="4 8" id="KW-0812">Transmembrane</keyword>
<dbReference type="SUPFAM" id="SSF103473">
    <property type="entry name" value="MFS general substrate transporter"/>
    <property type="match status" value="1"/>
</dbReference>
<feature type="domain" description="Major facilitator superfamily (MFS) profile" evidence="9">
    <location>
        <begin position="41"/>
        <end position="469"/>
    </location>
</feature>
<protein>
    <submittedName>
        <fullName evidence="10">Alpha-glucosides permease MPH2/3</fullName>
    </submittedName>
</protein>
<dbReference type="PANTHER" id="PTHR48022">
    <property type="entry name" value="PLASTIDIC GLUCOSE TRANSPORTER 4"/>
    <property type="match status" value="1"/>
</dbReference>
<dbReference type="InterPro" id="IPR005828">
    <property type="entry name" value="MFS_sugar_transport-like"/>
</dbReference>
<keyword evidence="11" id="KW-1185">Reference proteome</keyword>
<dbReference type="PROSITE" id="PS50850">
    <property type="entry name" value="MFS"/>
    <property type="match status" value="1"/>
</dbReference>
<dbReference type="InterPro" id="IPR005829">
    <property type="entry name" value="Sugar_transporter_CS"/>
</dbReference>
<name>A0A8K0TP07_9PEZI</name>
<feature type="transmembrane region" description="Helical" evidence="8">
    <location>
        <begin position="143"/>
        <end position="164"/>
    </location>
</feature>
<dbReference type="PROSITE" id="PS00217">
    <property type="entry name" value="SUGAR_TRANSPORT_2"/>
    <property type="match status" value="1"/>
</dbReference>
<feature type="transmembrane region" description="Helical" evidence="8">
    <location>
        <begin position="87"/>
        <end position="105"/>
    </location>
</feature>
<comment type="subcellular location">
    <subcellularLocation>
        <location evidence="1">Membrane</location>
        <topology evidence="1">Multi-pass membrane protein</topology>
    </subcellularLocation>
</comment>
<dbReference type="GO" id="GO:0005351">
    <property type="term" value="F:carbohydrate:proton symporter activity"/>
    <property type="evidence" value="ECO:0007669"/>
    <property type="project" value="TreeGrafter"/>
</dbReference>